<feature type="compositionally biased region" description="Low complexity" evidence="1">
    <location>
        <begin position="43"/>
        <end position="54"/>
    </location>
</feature>
<proteinExistence type="predicted"/>
<evidence type="ECO:0000259" key="3">
    <source>
        <dbReference type="PROSITE" id="PS50213"/>
    </source>
</evidence>
<dbReference type="InterPro" id="IPR050904">
    <property type="entry name" value="Adhesion/Biosynth-related"/>
</dbReference>
<feature type="signal peptide" evidence="2">
    <location>
        <begin position="1"/>
        <end position="23"/>
    </location>
</feature>
<evidence type="ECO:0000256" key="1">
    <source>
        <dbReference type="SAM" id="MobiDB-lite"/>
    </source>
</evidence>
<comment type="caution">
    <text evidence="4">The sequence shown here is derived from an EMBL/GenBank/DDBJ whole genome shotgun (WGS) entry which is preliminary data.</text>
</comment>
<keyword evidence="2" id="KW-0732">Signal</keyword>
<dbReference type="PANTHER" id="PTHR10900">
    <property type="entry name" value="PERIOSTIN-RELATED"/>
    <property type="match status" value="1"/>
</dbReference>
<accession>A0ABP4FSG9</accession>
<dbReference type="InterPro" id="IPR036378">
    <property type="entry name" value="FAS1_dom_sf"/>
</dbReference>
<sequence length="231" mass="23148">MRTIRRHAAVTGAVAALALGLSACGGGDTAAEGNQGDQGGGQDQASSSAPPSSSGNGGMNDGMTTADDVFGPGCSQVPTDPNNEGSVQGMVDDPVGTAASNNPLLKKLTAAVKSAGLVDTLNKQDANYTVFAPADPAFDEIPADQLDALLNDPEMKEDLTKTLTFHVVPERMDAAGLVDAGSVETVQGGEVEIGGSADAPTVNGAKVLCGNVPTANATVFVIDKVLQPGKQ</sequence>
<name>A0ABP4FSG9_9PSEU</name>
<organism evidence="4 5">
    <name type="scientific">Prauserella alba</name>
    <dbReference type="NCBI Taxonomy" id="176898"/>
    <lineage>
        <taxon>Bacteria</taxon>
        <taxon>Bacillati</taxon>
        <taxon>Actinomycetota</taxon>
        <taxon>Actinomycetes</taxon>
        <taxon>Pseudonocardiales</taxon>
        <taxon>Pseudonocardiaceae</taxon>
        <taxon>Prauserella</taxon>
    </lineage>
</organism>
<feature type="chain" id="PRO_5045628923" evidence="2">
    <location>
        <begin position="24"/>
        <end position="231"/>
    </location>
</feature>
<reference evidence="5" key="1">
    <citation type="journal article" date="2019" name="Int. J. Syst. Evol. Microbiol.">
        <title>The Global Catalogue of Microorganisms (GCM) 10K type strain sequencing project: providing services to taxonomists for standard genome sequencing and annotation.</title>
        <authorList>
            <consortium name="The Broad Institute Genomics Platform"/>
            <consortium name="The Broad Institute Genome Sequencing Center for Infectious Disease"/>
            <person name="Wu L."/>
            <person name="Ma J."/>
        </authorList>
    </citation>
    <scope>NUCLEOTIDE SEQUENCE [LARGE SCALE GENOMIC DNA]</scope>
    <source>
        <strain evidence="5">JCM 13022</strain>
    </source>
</reference>
<feature type="region of interest" description="Disordered" evidence="1">
    <location>
        <begin position="29"/>
        <end position="84"/>
    </location>
</feature>
<keyword evidence="5" id="KW-1185">Reference proteome</keyword>
<dbReference type="SUPFAM" id="SSF82153">
    <property type="entry name" value="FAS1 domain"/>
    <property type="match status" value="1"/>
</dbReference>
<dbReference type="PANTHER" id="PTHR10900:SF77">
    <property type="entry name" value="FI19380P1"/>
    <property type="match status" value="1"/>
</dbReference>
<dbReference type="Pfam" id="PF02469">
    <property type="entry name" value="Fasciclin"/>
    <property type="match status" value="1"/>
</dbReference>
<dbReference type="PROSITE" id="PS50213">
    <property type="entry name" value="FAS1"/>
    <property type="match status" value="1"/>
</dbReference>
<protein>
    <submittedName>
        <fullName evidence="4">Fasciclin domain-containing protein</fullName>
    </submittedName>
</protein>
<dbReference type="Gene3D" id="2.30.180.10">
    <property type="entry name" value="FAS1 domain"/>
    <property type="match status" value="1"/>
</dbReference>
<dbReference type="EMBL" id="BAAALM010000005">
    <property type="protein sequence ID" value="GAA1197458.1"/>
    <property type="molecule type" value="Genomic_DNA"/>
</dbReference>
<dbReference type="PROSITE" id="PS51257">
    <property type="entry name" value="PROKAR_LIPOPROTEIN"/>
    <property type="match status" value="1"/>
</dbReference>
<evidence type="ECO:0000256" key="2">
    <source>
        <dbReference type="SAM" id="SignalP"/>
    </source>
</evidence>
<dbReference type="SMART" id="SM00554">
    <property type="entry name" value="FAS1"/>
    <property type="match status" value="1"/>
</dbReference>
<feature type="domain" description="FAS1" evidence="3">
    <location>
        <begin position="92"/>
        <end position="226"/>
    </location>
</feature>
<dbReference type="Proteomes" id="UP001500467">
    <property type="component" value="Unassembled WGS sequence"/>
</dbReference>
<evidence type="ECO:0000313" key="4">
    <source>
        <dbReference type="EMBL" id="GAA1197458.1"/>
    </source>
</evidence>
<dbReference type="InterPro" id="IPR000782">
    <property type="entry name" value="FAS1_domain"/>
</dbReference>
<gene>
    <name evidence="4" type="ORF">GCM10009675_10940</name>
</gene>
<evidence type="ECO:0000313" key="5">
    <source>
        <dbReference type="Proteomes" id="UP001500467"/>
    </source>
</evidence>
<dbReference type="RefSeq" id="WP_253856163.1">
    <property type="nucleotide sequence ID" value="NZ_BAAALM010000005.1"/>
</dbReference>